<keyword evidence="2" id="KW-0547">Nucleotide-binding</keyword>
<evidence type="ECO:0000313" key="9">
    <source>
        <dbReference type="Proteomes" id="UP000792457"/>
    </source>
</evidence>
<evidence type="ECO:0000256" key="6">
    <source>
        <dbReference type="ARBA" id="ARBA00047984"/>
    </source>
</evidence>
<dbReference type="GO" id="GO:0005730">
    <property type="term" value="C:nucleolus"/>
    <property type="evidence" value="ECO:0007669"/>
    <property type="project" value="TreeGrafter"/>
</dbReference>
<dbReference type="EC" id="3.6.4.13" evidence="1"/>
<keyword evidence="9" id="KW-1185">Reference proteome</keyword>
<evidence type="ECO:0000256" key="3">
    <source>
        <dbReference type="ARBA" id="ARBA00022801"/>
    </source>
</evidence>
<dbReference type="EMBL" id="KZ308537">
    <property type="protein sequence ID" value="KAG8231163.1"/>
    <property type="molecule type" value="Genomic_DNA"/>
</dbReference>
<dbReference type="Proteomes" id="UP000792457">
    <property type="component" value="Unassembled WGS sequence"/>
</dbReference>
<keyword evidence="3" id="KW-0378">Hydrolase</keyword>
<reference evidence="8" key="1">
    <citation type="submission" date="2013-04" db="EMBL/GenBank/DDBJ databases">
        <authorList>
            <person name="Qu J."/>
            <person name="Murali S.C."/>
            <person name="Bandaranaike D."/>
            <person name="Bellair M."/>
            <person name="Blankenburg K."/>
            <person name="Chao H."/>
            <person name="Dinh H."/>
            <person name="Doddapaneni H."/>
            <person name="Downs B."/>
            <person name="Dugan-Rocha S."/>
            <person name="Elkadiri S."/>
            <person name="Gnanaolivu R.D."/>
            <person name="Hernandez B."/>
            <person name="Javaid M."/>
            <person name="Jayaseelan J.C."/>
            <person name="Lee S."/>
            <person name="Li M."/>
            <person name="Ming W."/>
            <person name="Munidasa M."/>
            <person name="Muniz J."/>
            <person name="Nguyen L."/>
            <person name="Ongeri F."/>
            <person name="Osuji N."/>
            <person name="Pu L.-L."/>
            <person name="Puazo M."/>
            <person name="Qu C."/>
            <person name="Quiroz J."/>
            <person name="Raj R."/>
            <person name="Weissenberger G."/>
            <person name="Xin Y."/>
            <person name="Zou X."/>
            <person name="Han Y."/>
            <person name="Richards S."/>
            <person name="Worley K."/>
            <person name="Muzny D."/>
            <person name="Gibbs R."/>
        </authorList>
    </citation>
    <scope>NUCLEOTIDE SEQUENCE</scope>
    <source>
        <strain evidence="8">Sampled in the wild</strain>
    </source>
</reference>
<dbReference type="GO" id="GO:0005524">
    <property type="term" value="F:ATP binding"/>
    <property type="evidence" value="ECO:0007669"/>
    <property type="project" value="UniProtKB-KW"/>
</dbReference>
<evidence type="ECO:0000256" key="5">
    <source>
        <dbReference type="ARBA" id="ARBA00022840"/>
    </source>
</evidence>
<dbReference type="GO" id="GO:0003724">
    <property type="term" value="F:RNA helicase activity"/>
    <property type="evidence" value="ECO:0007669"/>
    <property type="project" value="UniProtKB-EC"/>
</dbReference>
<dbReference type="AlphaFoldDB" id="A0A8K0KF28"/>
<keyword evidence="5" id="KW-0067">ATP-binding</keyword>
<dbReference type="GO" id="GO:0003725">
    <property type="term" value="F:double-stranded RNA binding"/>
    <property type="evidence" value="ECO:0007669"/>
    <property type="project" value="TreeGrafter"/>
</dbReference>
<organism evidence="8 9">
    <name type="scientific">Ladona fulva</name>
    <name type="common">Scarce chaser dragonfly</name>
    <name type="synonym">Libellula fulva</name>
    <dbReference type="NCBI Taxonomy" id="123851"/>
    <lineage>
        <taxon>Eukaryota</taxon>
        <taxon>Metazoa</taxon>
        <taxon>Ecdysozoa</taxon>
        <taxon>Arthropoda</taxon>
        <taxon>Hexapoda</taxon>
        <taxon>Insecta</taxon>
        <taxon>Pterygota</taxon>
        <taxon>Palaeoptera</taxon>
        <taxon>Odonata</taxon>
        <taxon>Epiprocta</taxon>
        <taxon>Anisoptera</taxon>
        <taxon>Libelluloidea</taxon>
        <taxon>Libellulidae</taxon>
        <taxon>Ladona</taxon>
    </lineage>
</organism>
<evidence type="ECO:0000259" key="7">
    <source>
        <dbReference type="SMART" id="SM00847"/>
    </source>
</evidence>
<feature type="domain" description="Helicase-associated" evidence="7">
    <location>
        <begin position="96"/>
        <end position="188"/>
    </location>
</feature>
<dbReference type="PANTHER" id="PTHR18934">
    <property type="entry name" value="ATP-DEPENDENT RNA HELICASE"/>
    <property type="match status" value="1"/>
</dbReference>
<reference evidence="8" key="2">
    <citation type="submission" date="2017-10" db="EMBL/GenBank/DDBJ databases">
        <title>Ladona fulva Genome sequencing and assembly.</title>
        <authorList>
            <person name="Murali S."/>
            <person name="Richards S."/>
            <person name="Bandaranaike D."/>
            <person name="Bellair M."/>
            <person name="Blankenburg K."/>
            <person name="Chao H."/>
            <person name="Dinh H."/>
            <person name="Doddapaneni H."/>
            <person name="Dugan-Rocha S."/>
            <person name="Elkadiri S."/>
            <person name="Gnanaolivu R."/>
            <person name="Hernandez B."/>
            <person name="Skinner E."/>
            <person name="Javaid M."/>
            <person name="Lee S."/>
            <person name="Li M."/>
            <person name="Ming W."/>
            <person name="Munidasa M."/>
            <person name="Muniz J."/>
            <person name="Nguyen L."/>
            <person name="Hughes D."/>
            <person name="Osuji N."/>
            <person name="Pu L.-L."/>
            <person name="Puazo M."/>
            <person name="Qu C."/>
            <person name="Quiroz J."/>
            <person name="Raj R."/>
            <person name="Weissenberger G."/>
            <person name="Xin Y."/>
            <person name="Zou X."/>
            <person name="Han Y."/>
            <person name="Worley K."/>
            <person name="Muzny D."/>
            <person name="Gibbs R."/>
        </authorList>
    </citation>
    <scope>NUCLEOTIDE SEQUENCE</scope>
    <source>
        <strain evidence="8">Sampled in the wild</strain>
    </source>
</reference>
<dbReference type="SUPFAM" id="SSF52540">
    <property type="entry name" value="P-loop containing nucleoside triphosphate hydrolases"/>
    <property type="match status" value="1"/>
</dbReference>
<gene>
    <name evidence="8" type="ORF">J437_LFUL011832</name>
</gene>
<dbReference type="OrthoDB" id="10253254at2759"/>
<evidence type="ECO:0000256" key="4">
    <source>
        <dbReference type="ARBA" id="ARBA00022806"/>
    </source>
</evidence>
<name>A0A8K0KF28_LADFU</name>
<dbReference type="Gene3D" id="1.20.120.1080">
    <property type="match status" value="1"/>
</dbReference>
<evidence type="ECO:0000256" key="1">
    <source>
        <dbReference type="ARBA" id="ARBA00012552"/>
    </source>
</evidence>
<dbReference type="GO" id="GO:0016787">
    <property type="term" value="F:hydrolase activity"/>
    <property type="evidence" value="ECO:0007669"/>
    <property type="project" value="UniProtKB-KW"/>
</dbReference>
<sequence>MVKQRTHNPLTGLDILKVQKISKAQAWQRAGRAGRERAGACYRIYTQKEFEKMSDTTVPEILRCNLTGVVLNLLAMGVNALTFDFMDKPPMESITEAMKQLMYLGAIISVDHPELTQMGQRMAQFPLDPCYSRMIIAAVELGCVEEMLTLVSVLSTENIRVNAPKRKEEAAAAQQRFCSSTGDHITYLNIYREYAGSKTKKASLT</sequence>
<comment type="caution">
    <text evidence="8">The sequence shown here is derived from an EMBL/GenBank/DDBJ whole genome shotgun (WGS) entry which is preliminary data.</text>
</comment>
<dbReference type="Gene3D" id="3.40.50.300">
    <property type="entry name" value="P-loop containing nucleotide triphosphate hydrolases"/>
    <property type="match status" value="1"/>
</dbReference>
<comment type="catalytic activity">
    <reaction evidence="6">
        <text>ATP + H2O = ADP + phosphate + H(+)</text>
        <dbReference type="Rhea" id="RHEA:13065"/>
        <dbReference type="ChEBI" id="CHEBI:15377"/>
        <dbReference type="ChEBI" id="CHEBI:15378"/>
        <dbReference type="ChEBI" id="CHEBI:30616"/>
        <dbReference type="ChEBI" id="CHEBI:43474"/>
        <dbReference type="ChEBI" id="CHEBI:456216"/>
        <dbReference type="EC" id="3.6.4.13"/>
    </reaction>
</comment>
<dbReference type="Pfam" id="PF04408">
    <property type="entry name" value="WHD_HA2"/>
    <property type="match status" value="1"/>
</dbReference>
<keyword evidence="4" id="KW-0347">Helicase</keyword>
<dbReference type="Pfam" id="PF21010">
    <property type="entry name" value="HA2_C"/>
    <property type="match status" value="1"/>
</dbReference>
<protein>
    <recommendedName>
        <fullName evidence="1">RNA helicase</fullName>
        <ecNumber evidence="1">3.6.4.13</ecNumber>
    </recommendedName>
</protein>
<evidence type="ECO:0000313" key="8">
    <source>
        <dbReference type="EMBL" id="KAG8231163.1"/>
    </source>
</evidence>
<dbReference type="InterPro" id="IPR027417">
    <property type="entry name" value="P-loop_NTPase"/>
</dbReference>
<dbReference type="InterPro" id="IPR048333">
    <property type="entry name" value="HA2_WH"/>
</dbReference>
<dbReference type="SMART" id="SM00847">
    <property type="entry name" value="HA2"/>
    <property type="match status" value="1"/>
</dbReference>
<dbReference type="InterPro" id="IPR007502">
    <property type="entry name" value="Helicase-assoc_dom"/>
</dbReference>
<dbReference type="GO" id="GO:0045943">
    <property type="term" value="P:positive regulation of transcription by RNA polymerase I"/>
    <property type="evidence" value="ECO:0007669"/>
    <property type="project" value="TreeGrafter"/>
</dbReference>
<evidence type="ECO:0000256" key="2">
    <source>
        <dbReference type="ARBA" id="ARBA00022741"/>
    </source>
</evidence>
<accession>A0A8K0KF28</accession>
<proteinExistence type="predicted"/>
<dbReference type="PANTHER" id="PTHR18934:SF118">
    <property type="entry name" value="ATP-DEPENDENT RNA HELICASE DHX33"/>
    <property type="match status" value="1"/>
</dbReference>